<organism evidence="5 6">
    <name type="scientific">Acanthamoeba castellanii (strain ATCC 30010 / Neff)</name>
    <dbReference type="NCBI Taxonomy" id="1257118"/>
    <lineage>
        <taxon>Eukaryota</taxon>
        <taxon>Amoebozoa</taxon>
        <taxon>Discosea</taxon>
        <taxon>Longamoebia</taxon>
        <taxon>Centramoebida</taxon>
        <taxon>Acanthamoebidae</taxon>
        <taxon>Acanthamoeba</taxon>
    </lineage>
</organism>
<dbReference type="PROSITE" id="PS51371">
    <property type="entry name" value="CBS"/>
    <property type="match status" value="2"/>
</dbReference>
<dbReference type="Gene3D" id="3.10.580.10">
    <property type="entry name" value="CBS-domain"/>
    <property type="match status" value="2"/>
</dbReference>
<evidence type="ECO:0000313" key="6">
    <source>
        <dbReference type="Proteomes" id="UP000011083"/>
    </source>
</evidence>
<evidence type="ECO:0000313" key="5">
    <source>
        <dbReference type="EMBL" id="ELR19772.1"/>
    </source>
</evidence>
<dbReference type="SMART" id="SM00116">
    <property type="entry name" value="CBS"/>
    <property type="match status" value="2"/>
</dbReference>
<dbReference type="VEuPathDB" id="AmoebaDB:ACA1_201400"/>
<proteinExistence type="predicted"/>
<keyword evidence="6" id="KW-1185">Reference proteome</keyword>
<dbReference type="InterPro" id="IPR000644">
    <property type="entry name" value="CBS_dom"/>
</dbReference>
<feature type="domain" description="CBS" evidence="4">
    <location>
        <begin position="27"/>
        <end position="86"/>
    </location>
</feature>
<reference evidence="5 6" key="1">
    <citation type="journal article" date="2013" name="Genome Biol.">
        <title>Genome of Acanthamoeba castellanii highlights extensive lateral gene transfer and early evolution of tyrosine kinase signaling.</title>
        <authorList>
            <person name="Clarke M."/>
            <person name="Lohan A.J."/>
            <person name="Liu B."/>
            <person name="Lagkouvardos I."/>
            <person name="Roy S."/>
            <person name="Zafar N."/>
            <person name="Bertelli C."/>
            <person name="Schilde C."/>
            <person name="Kianianmomeni A."/>
            <person name="Burglin T.R."/>
            <person name="Frech C."/>
            <person name="Turcotte B."/>
            <person name="Kopec K.O."/>
            <person name="Synnott J.M."/>
            <person name="Choo C."/>
            <person name="Paponov I."/>
            <person name="Finkler A."/>
            <person name="Soon Heng Tan C."/>
            <person name="Hutchins A.P."/>
            <person name="Weinmeier T."/>
            <person name="Rattei T."/>
            <person name="Chu J.S."/>
            <person name="Gimenez G."/>
            <person name="Irimia M."/>
            <person name="Rigden D.J."/>
            <person name="Fitzpatrick D.A."/>
            <person name="Lorenzo-Morales J."/>
            <person name="Bateman A."/>
            <person name="Chiu C.H."/>
            <person name="Tang P."/>
            <person name="Hegemann P."/>
            <person name="Fromm H."/>
            <person name="Raoult D."/>
            <person name="Greub G."/>
            <person name="Miranda-Saavedra D."/>
            <person name="Chen N."/>
            <person name="Nash P."/>
            <person name="Ginger M.L."/>
            <person name="Horn M."/>
            <person name="Schaap P."/>
            <person name="Caler L."/>
            <person name="Loftus B."/>
        </authorList>
    </citation>
    <scope>NUCLEOTIDE SEQUENCE [LARGE SCALE GENOMIC DNA]</scope>
    <source>
        <strain evidence="5 6">Neff</strain>
    </source>
</reference>
<dbReference type="OMA" id="MHANNTD"/>
<keyword evidence="2 3" id="KW-0129">CBS domain</keyword>
<dbReference type="SUPFAM" id="SSF54631">
    <property type="entry name" value="CBS-domain pair"/>
    <property type="match status" value="2"/>
</dbReference>
<dbReference type="InterPro" id="IPR050511">
    <property type="entry name" value="AMPK_gamma/SDS23_families"/>
</dbReference>
<dbReference type="Proteomes" id="UP000011083">
    <property type="component" value="Unassembled WGS sequence"/>
</dbReference>
<dbReference type="RefSeq" id="XP_004341867.1">
    <property type="nucleotide sequence ID" value="XM_004341819.1"/>
</dbReference>
<evidence type="ECO:0000256" key="1">
    <source>
        <dbReference type="ARBA" id="ARBA00022737"/>
    </source>
</evidence>
<dbReference type="KEGG" id="acan:ACA1_201400"/>
<sequence>MSTTTTTSVPEQLRTLLKETKARQVLPQTWDLLHVNSTDTVGAAFHKMAEKNVYAVPVFDKASDSFTGFLGLSDIVHQIVRFFVAKAKLAHPDLAKDVHKLLSASTFNQTDAENIHHKVFNHPLADLVNVSTTNGWNPVSDAASLQEVIDVLTKEKLSRVPLVNAEGHVTAIVSESAIVRYLAAHIDQFGDFAEAPLSAALKHSPLLDASDMEESTIACFAKLDSHKTSHLPLTSHGKSQGNLSVKDIKAADEFERLIQPVGEFVAYIRQQNMKAVHPYMHANNTDTVGRTYGRFAATGVHTMYLTDMPHEELEKTSSYPPVGVVTLHDLLAPLASN</sequence>
<evidence type="ECO:0000256" key="3">
    <source>
        <dbReference type="PROSITE-ProRule" id="PRU00703"/>
    </source>
</evidence>
<evidence type="ECO:0000259" key="4">
    <source>
        <dbReference type="PROSITE" id="PS51371"/>
    </source>
</evidence>
<dbReference type="InterPro" id="IPR046342">
    <property type="entry name" value="CBS_dom_sf"/>
</dbReference>
<accession>L8H3G1</accession>
<name>L8H3G1_ACACF</name>
<dbReference type="PANTHER" id="PTHR13780">
    <property type="entry name" value="AMP-ACTIVATED PROTEIN KINASE, GAMMA REGULATORY SUBUNIT"/>
    <property type="match status" value="1"/>
</dbReference>
<keyword evidence="1" id="KW-0677">Repeat</keyword>
<dbReference type="Pfam" id="PF00571">
    <property type="entry name" value="CBS"/>
    <property type="match status" value="2"/>
</dbReference>
<dbReference type="STRING" id="1257118.L8H3G1"/>
<feature type="domain" description="CBS" evidence="4">
    <location>
        <begin position="131"/>
        <end position="188"/>
    </location>
</feature>
<dbReference type="EMBL" id="KB007932">
    <property type="protein sequence ID" value="ELR19772.1"/>
    <property type="molecule type" value="Genomic_DNA"/>
</dbReference>
<evidence type="ECO:0000256" key="2">
    <source>
        <dbReference type="ARBA" id="ARBA00023122"/>
    </source>
</evidence>
<dbReference type="PANTHER" id="PTHR13780:SF153">
    <property type="entry name" value="CBS DOMAIN-CONTAINING PROTEIN"/>
    <property type="match status" value="1"/>
</dbReference>
<gene>
    <name evidence="5" type="ORF">ACA1_201400</name>
</gene>
<protein>
    <submittedName>
        <fullName evidence="5">CBS domain containing protein</fullName>
    </submittedName>
</protein>
<dbReference type="CDD" id="cd02205">
    <property type="entry name" value="CBS_pair_SF"/>
    <property type="match status" value="1"/>
</dbReference>
<dbReference type="AlphaFoldDB" id="L8H3G1"/>
<dbReference type="GeneID" id="14920603"/>
<dbReference type="OrthoDB" id="449052at2759"/>